<proteinExistence type="predicted"/>
<keyword evidence="3" id="KW-1185">Reference proteome</keyword>
<comment type="caution">
    <text evidence="2">The sequence shown here is derived from an EMBL/GenBank/DDBJ whole genome shotgun (WGS) entry which is preliminary data.</text>
</comment>
<name>A0A8J4F0D2_9CHLO</name>
<evidence type="ECO:0000313" key="2">
    <source>
        <dbReference type="EMBL" id="GIL51229.1"/>
    </source>
</evidence>
<protein>
    <submittedName>
        <fullName evidence="2">Uncharacterized protein</fullName>
    </submittedName>
</protein>
<dbReference type="AlphaFoldDB" id="A0A8J4F0D2"/>
<reference evidence="2" key="1">
    <citation type="journal article" date="2021" name="Proc. Natl. Acad. Sci. U.S.A.">
        <title>Three genomes in the algal genus Volvox reveal the fate of a haploid sex-determining region after a transition to homothallism.</title>
        <authorList>
            <person name="Yamamoto K."/>
            <person name="Hamaji T."/>
            <person name="Kawai-Toyooka H."/>
            <person name="Matsuzaki R."/>
            <person name="Takahashi F."/>
            <person name="Nishimura Y."/>
            <person name="Kawachi M."/>
            <person name="Noguchi H."/>
            <person name="Minakuchi Y."/>
            <person name="Umen J.G."/>
            <person name="Toyoda A."/>
            <person name="Nozaki H."/>
        </authorList>
    </citation>
    <scope>NUCLEOTIDE SEQUENCE</scope>
    <source>
        <strain evidence="2">NIES-3780</strain>
    </source>
</reference>
<sequence>APQSASSLKPAALLMAGQPDTDGAGAFGGSSPECDGRCAGGGGGGSRPAVAPPPPPPLLRLKAPAAFPGDMVPPVLGERACCSGGDGDDAGDGALWSPTPRVVDGLAGHAEAGAGFVVVAGSGSVTATGSWGGAIMKDPNGSKEAGVPRFGAVGAEAGAGRWRLDGTPGAGDPKALSVNPRGSNAAAVATAAAAGAANALNGATFAGAP</sequence>
<feature type="non-terminal residue" evidence="2">
    <location>
        <position position="1"/>
    </location>
</feature>
<evidence type="ECO:0000256" key="1">
    <source>
        <dbReference type="SAM" id="MobiDB-lite"/>
    </source>
</evidence>
<dbReference type="EMBL" id="BNCO01000010">
    <property type="protein sequence ID" value="GIL51229.1"/>
    <property type="molecule type" value="Genomic_DNA"/>
</dbReference>
<dbReference type="Proteomes" id="UP000747399">
    <property type="component" value="Unassembled WGS sequence"/>
</dbReference>
<feature type="region of interest" description="Disordered" evidence="1">
    <location>
        <begin position="1"/>
        <end position="60"/>
    </location>
</feature>
<gene>
    <name evidence="2" type="ORF">Vafri_7081</name>
</gene>
<accession>A0A8J4F0D2</accession>
<organism evidence="2 3">
    <name type="scientific">Volvox africanus</name>
    <dbReference type="NCBI Taxonomy" id="51714"/>
    <lineage>
        <taxon>Eukaryota</taxon>
        <taxon>Viridiplantae</taxon>
        <taxon>Chlorophyta</taxon>
        <taxon>core chlorophytes</taxon>
        <taxon>Chlorophyceae</taxon>
        <taxon>CS clade</taxon>
        <taxon>Chlamydomonadales</taxon>
        <taxon>Volvocaceae</taxon>
        <taxon>Volvox</taxon>
    </lineage>
</organism>
<evidence type="ECO:0000313" key="3">
    <source>
        <dbReference type="Proteomes" id="UP000747399"/>
    </source>
</evidence>